<evidence type="ECO:0000256" key="8">
    <source>
        <dbReference type="ARBA" id="ARBA00022777"/>
    </source>
</evidence>
<feature type="modified residue" description="4-aspartylphosphate" evidence="13">
    <location>
        <position position="670"/>
    </location>
</feature>
<dbReference type="EC" id="2.7.13.3" evidence="3"/>
<dbReference type="SMART" id="SM00387">
    <property type="entry name" value="HATPase_c"/>
    <property type="match status" value="1"/>
</dbReference>
<comment type="subcellular location">
    <subcellularLocation>
        <location evidence="2">Membrane</location>
    </subcellularLocation>
</comment>
<evidence type="ECO:0000259" key="17">
    <source>
        <dbReference type="PROSITE" id="PS50924"/>
    </source>
</evidence>
<feature type="domain" description="MHYT" evidence="17">
    <location>
        <begin position="12"/>
        <end position="199"/>
    </location>
</feature>
<evidence type="ECO:0000256" key="4">
    <source>
        <dbReference type="ARBA" id="ARBA00022553"/>
    </source>
</evidence>
<dbReference type="PRINTS" id="PR00344">
    <property type="entry name" value="BCTRLSENSOR"/>
</dbReference>
<evidence type="ECO:0000256" key="1">
    <source>
        <dbReference type="ARBA" id="ARBA00000085"/>
    </source>
</evidence>
<comment type="catalytic activity">
    <reaction evidence="1">
        <text>ATP + protein L-histidine = ADP + protein N-phospho-L-histidine.</text>
        <dbReference type="EC" id="2.7.13.3"/>
    </reaction>
</comment>
<accession>A0A328BAC3</accession>
<dbReference type="InterPro" id="IPR003661">
    <property type="entry name" value="HisK_dim/P_dom"/>
</dbReference>
<dbReference type="CDD" id="cd17546">
    <property type="entry name" value="REC_hyHK_CKI1_RcsC-like"/>
    <property type="match status" value="1"/>
</dbReference>
<evidence type="ECO:0000313" key="18">
    <source>
        <dbReference type="EMBL" id="RAK64272.1"/>
    </source>
</evidence>
<dbReference type="GO" id="GO:0000155">
    <property type="term" value="F:phosphorelay sensor kinase activity"/>
    <property type="evidence" value="ECO:0007669"/>
    <property type="project" value="InterPro"/>
</dbReference>
<dbReference type="SMART" id="SM00448">
    <property type="entry name" value="REC"/>
    <property type="match status" value="1"/>
</dbReference>
<protein>
    <recommendedName>
        <fullName evidence="3">histidine kinase</fullName>
        <ecNumber evidence="3">2.7.13.3</ecNumber>
    </recommendedName>
</protein>
<dbReference type="GO" id="GO:0005524">
    <property type="term" value="F:ATP binding"/>
    <property type="evidence" value="ECO:0007669"/>
    <property type="project" value="UniProtKB-KW"/>
</dbReference>
<evidence type="ECO:0000256" key="2">
    <source>
        <dbReference type="ARBA" id="ARBA00004370"/>
    </source>
</evidence>
<name>A0A328BAC3_9CAUL</name>
<dbReference type="PANTHER" id="PTHR43047">
    <property type="entry name" value="TWO-COMPONENT HISTIDINE PROTEIN KINASE"/>
    <property type="match status" value="1"/>
</dbReference>
<evidence type="ECO:0000256" key="5">
    <source>
        <dbReference type="ARBA" id="ARBA00022679"/>
    </source>
</evidence>
<evidence type="ECO:0000256" key="10">
    <source>
        <dbReference type="ARBA" id="ARBA00022989"/>
    </source>
</evidence>
<feature type="transmembrane region" description="Helical" evidence="14">
    <location>
        <begin position="216"/>
        <end position="237"/>
    </location>
</feature>
<evidence type="ECO:0000256" key="11">
    <source>
        <dbReference type="ARBA" id="ARBA00023012"/>
    </source>
</evidence>
<dbReference type="Gene3D" id="3.40.50.2300">
    <property type="match status" value="1"/>
</dbReference>
<organism evidence="18 19">
    <name type="scientific">Phenylobacterium kunshanense</name>
    <dbReference type="NCBI Taxonomy" id="1445034"/>
    <lineage>
        <taxon>Bacteria</taxon>
        <taxon>Pseudomonadati</taxon>
        <taxon>Pseudomonadota</taxon>
        <taxon>Alphaproteobacteria</taxon>
        <taxon>Caulobacterales</taxon>
        <taxon>Caulobacteraceae</taxon>
        <taxon>Phenylobacterium</taxon>
    </lineage>
</organism>
<keyword evidence="4 13" id="KW-0597">Phosphoprotein</keyword>
<dbReference type="RefSeq" id="WP_111276659.1">
    <property type="nucleotide sequence ID" value="NZ_QFYS01000006.1"/>
</dbReference>
<proteinExistence type="predicted"/>
<keyword evidence="7" id="KW-0547">Nucleotide-binding</keyword>
<feature type="transmembrane region" description="Helical" evidence="14">
    <location>
        <begin position="16"/>
        <end position="36"/>
    </location>
</feature>
<dbReference type="CDD" id="cd00082">
    <property type="entry name" value="HisKA"/>
    <property type="match status" value="1"/>
</dbReference>
<dbReference type="SUPFAM" id="SSF55874">
    <property type="entry name" value="ATPase domain of HSP90 chaperone/DNA topoisomerase II/histidine kinase"/>
    <property type="match status" value="1"/>
</dbReference>
<dbReference type="OrthoDB" id="9810730at2"/>
<keyword evidence="11" id="KW-0902">Two-component regulatory system</keyword>
<comment type="caution">
    <text evidence="18">The sequence shown here is derived from an EMBL/GenBank/DDBJ whole genome shotgun (WGS) entry which is preliminary data.</text>
</comment>
<dbReference type="InterPro" id="IPR004358">
    <property type="entry name" value="Sig_transdc_His_kin-like_C"/>
</dbReference>
<dbReference type="Proteomes" id="UP000249524">
    <property type="component" value="Unassembled WGS sequence"/>
</dbReference>
<reference evidence="18 19" key="1">
    <citation type="submission" date="2018-05" db="EMBL/GenBank/DDBJ databases">
        <authorList>
            <person name="Lanie J.A."/>
            <person name="Ng W.-L."/>
            <person name="Kazmierczak K.M."/>
            <person name="Andrzejewski T.M."/>
            <person name="Davidsen T.M."/>
            <person name="Wayne K.J."/>
            <person name="Tettelin H."/>
            <person name="Glass J.I."/>
            <person name="Rusch D."/>
            <person name="Podicherti R."/>
            <person name="Tsui H.-C.T."/>
            <person name="Winkler M.E."/>
        </authorList>
    </citation>
    <scope>NUCLEOTIDE SEQUENCE [LARGE SCALE GENOMIC DNA]</scope>
    <source>
        <strain evidence="18 19">BUT-10</strain>
    </source>
</reference>
<evidence type="ECO:0000256" key="14">
    <source>
        <dbReference type="PROSITE-ProRule" id="PRU00244"/>
    </source>
</evidence>
<dbReference type="Pfam" id="PF00512">
    <property type="entry name" value="HisKA"/>
    <property type="match status" value="1"/>
</dbReference>
<evidence type="ECO:0000256" key="9">
    <source>
        <dbReference type="ARBA" id="ARBA00022840"/>
    </source>
</evidence>
<keyword evidence="5" id="KW-0808">Transferase</keyword>
<dbReference type="FunFam" id="3.30.565.10:FF:000010">
    <property type="entry name" value="Sensor histidine kinase RcsC"/>
    <property type="match status" value="1"/>
</dbReference>
<feature type="domain" description="Histidine kinase" evidence="15">
    <location>
        <begin position="385"/>
        <end position="601"/>
    </location>
</feature>
<dbReference type="InterPro" id="IPR035965">
    <property type="entry name" value="PAS-like_dom_sf"/>
</dbReference>
<evidence type="ECO:0000256" key="12">
    <source>
        <dbReference type="ARBA" id="ARBA00023136"/>
    </source>
</evidence>
<keyword evidence="9" id="KW-0067">ATP-binding</keyword>
<dbReference type="CDD" id="cd16922">
    <property type="entry name" value="HATPase_EvgS-ArcB-TorS-like"/>
    <property type="match status" value="1"/>
</dbReference>
<keyword evidence="12 14" id="KW-0472">Membrane</keyword>
<keyword evidence="10 14" id="KW-1133">Transmembrane helix</keyword>
<evidence type="ECO:0000256" key="3">
    <source>
        <dbReference type="ARBA" id="ARBA00012438"/>
    </source>
</evidence>
<dbReference type="SUPFAM" id="SSF47384">
    <property type="entry name" value="Homodimeric domain of signal transducing histidine kinase"/>
    <property type="match status" value="1"/>
</dbReference>
<feature type="transmembrane region" description="Helical" evidence="14">
    <location>
        <begin position="144"/>
        <end position="164"/>
    </location>
</feature>
<dbReference type="InterPro" id="IPR036890">
    <property type="entry name" value="HATPase_C_sf"/>
</dbReference>
<dbReference type="InterPro" id="IPR011006">
    <property type="entry name" value="CheY-like_superfamily"/>
</dbReference>
<dbReference type="Pfam" id="PF02518">
    <property type="entry name" value="HATPase_c"/>
    <property type="match status" value="1"/>
</dbReference>
<feature type="transmembrane region" description="Helical" evidence="14">
    <location>
        <begin position="118"/>
        <end position="138"/>
    </location>
</feature>
<dbReference type="FunFam" id="1.10.287.130:FF:000004">
    <property type="entry name" value="Ethylene receptor 1"/>
    <property type="match status" value="1"/>
</dbReference>
<dbReference type="Pfam" id="PF12860">
    <property type="entry name" value="PAS_7"/>
    <property type="match status" value="1"/>
</dbReference>
<feature type="domain" description="Response regulatory" evidence="16">
    <location>
        <begin position="621"/>
        <end position="740"/>
    </location>
</feature>
<evidence type="ECO:0000256" key="6">
    <source>
        <dbReference type="ARBA" id="ARBA00022692"/>
    </source>
</evidence>
<evidence type="ECO:0000256" key="13">
    <source>
        <dbReference type="PROSITE-ProRule" id="PRU00169"/>
    </source>
</evidence>
<dbReference type="Pfam" id="PF03707">
    <property type="entry name" value="MHYT"/>
    <property type="match status" value="2"/>
</dbReference>
<keyword evidence="19" id="KW-1185">Reference proteome</keyword>
<dbReference type="AlphaFoldDB" id="A0A328BAC3"/>
<feature type="transmembrane region" description="Helical" evidence="14">
    <location>
        <begin position="48"/>
        <end position="72"/>
    </location>
</feature>
<dbReference type="PROSITE" id="PS50924">
    <property type="entry name" value="MHYT"/>
    <property type="match status" value="1"/>
</dbReference>
<dbReference type="Gene3D" id="1.10.287.130">
    <property type="match status" value="1"/>
</dbReference>
<dbReference type="InterPro" id="IPR001789">
    <property type="entry name" value="Sig_transdc_resp-reg_receiver"/>
</dbReference>
<dbReference type="SUPFAM" id="SSF52172">
    <property type="entry name" value="CheY-like"/>
    <property type="match status" value="1"/>
</dbReference>
<evidence type="ECO:0000259" key="15">
    <source>
        <dbReference type="PROSITE" id="PS50109"/>
    </source>
</evidence>
<dbReference type="InterPro" id="IPR005467">
    <property type="entry name" value="His_kinase_dom"/>
</dbReference>
<gene>
    <name evidence="18" type="ORF">DJ019_13925</name>
</gene>
<feature type="transmembrane region" description="Helical" evidence="14">
    <location>
        <begin position="176"/>
        <end position="196"/>
    </location>
</feature>
<evidence type="ECO:0000259" key="16">
    <source>
        <dbReference type="PROSITE" id="PS50110"/>
    </source>
</evidence>
<feature type="transmembrane region" description="Helical" evidence="14">
    <location>
        <begin position="78"/>
        <end position="106"/>
    </location>
</feature>
<dbReference type="PROSITE" id="PS50109">
    <property type="entry name" value="HIS_KIN"/>
    <property type="match status" value="1"/>
</dbReference>
<dbReference type="PROSITE" id="PS50110">
    <property type="entry name" value="RESPONSE_REGULATORY"/>
    <property type="match status" value="1"/>
</dbReference>
<dbReference type="SMART" id="SM00388">
    <property type="entry name" value="HisKA"/>
    <property type="match status" value="1"/>
</dbReference>
<keyword evidence="8" id="KW-0418">Kinase</keyword>
<evidence type="ECO:0000256" key="7">
    <source>
        <dbReference type="ARBA" id="ARBA00022741"/>
    </source>
</evidence>
<dbReference type="Pfam" id="PF00072">
    <property type="entry name" value="Response_reg"/>
    <property type="match status" value="1"/>
</dbReference>
<dbReference type="Gene3D" id="3.30.565.10">
    <property type="entry name" value="Histidine kinase-like ATPase, C-terminal domain"/>
    <property type="match status" value="1"/>
</dbReference>
<keyword evidence="6 14" id="KW-0812">Transmembrane</keyword>
<dbReference type="InterPro" id="IPR005330">
    <property type="entry name" value="MHYT_dom"/>
</dbReference>
<dbReference type="InterPro" id="IPR003594">
    <property type="entry name" value="HATPase_dom"/>
</dbReference>
<dbReference type="GO" id="GO:0016020">
    <property type="term" value="C:membrane"/>
    <property type="evidence" value="ECO:0007669"/>
    <property type="project" value="UniProtKB-SubCell"/>
</dbReference>
<dbReference type="Gene3D" id="3.30.450.20">
    <property type="entry name" value="PAS domain"/>
    <property type="match status" value="1"/>
</dbReference>
<dbReference type="SUPFAM" id="SSF55785">
    <property type="entry name" value="PYP-like sensor domain (PAS domain)"/>
    <property type="match status" value="1"/>
</dbReference>
<sequence>MSRVLACIAVDHDLRLVLVAALVCAIAAGAAFGAHVRLHRAHGVTRWVWAGVTALVAGSGTWATHFIAMLAYEPSLPIGYAALETAMSLVIAVVGMGAGFALPALVRTRAAAAAGGALVGLSVTAMHFVGIAGVRAAARLEWDYAYVAAAVAIAMAGSTTAFLLRVRRSHRATWRAPALVLALTIVGLHFTAMAAVTLSPDPTIVTPEDLVSRTTLLSASIALAALVMAIAGGLAGMERASQRSTLISLRHALDAVPSGLAFFDGAGRLTTWNRTFADLTSACGADLVRGLSHRDLLEAAARTGWFEEVAGDLPSDLFAWNATHGLRFRIPDGRWLKHEVHRTEDGGAVTALTDISAEKARVRALAAARDEAEAASRAKTAFLANISHEIRTPLNGVLGVAEVLSQAGLTSRQAELVDVIRSSAGHLDTLLSDVLDLAKVEAGVVELRPEPTDIGALVASVRLLFARQAEEKGVALNVEVSDDAAGWALGDQTRLRQVLSNLVSNAVKFTDEGEVVVAVLRSGDDLEFSVRDTGPGFDAERKAALFARFGQGDDSHTRRHGGAGLGLAICQQYVALMGGGLDVQSVPGEGAEFRFRLTLPPTCPPVATPASGEPRPEDGLRVLIVDDNPVNRQVLGMILDAVGVEHASAENGQEGVEAATTGAYDLVLMDIQMPVMDGLEATRRIRAWEIQTSRPRMPIIIVSANCLQEHVDAGVAAGADGHLSKPVSVPQLVGALERHAPLRLVA</sequence>
<dbReference type="InterPro" id="IPR036097">
    <property type="entry name" value="HisK_dim/P_sf"/>
</dbReference>
<dbReference type="EMBL" id="QFYS01000006">
    <property type="protein sequence ID" value="RAK64272.1"/>
    <property type="molecule type" value="Genomic_DNA"/>
</dbReference>
<evidence type="ECO:0000313" key="19">
    <source>
        <dbReference type="Proteomes" id="UP000249524"/>
    </source>
</evidence>